<reference evidence="1 2" key="1">
    <citation type="submission" date="2018-08" db="EMBL/GenBank/DDBJ databases">
        <title>A genome reference for cultivated species of the human gut microbiota.</title>
        <authorList>
            <person name="Zou Y."/>
            <person name="Xue W."/>
            <person name="Luo G."/>
        </authorList>
    </citation>
    <scope>NUCLEOTIDE SEQUENCE [LARGE SCALE GENOMIC DNA]</scope>
    <source>
        <strain evidence="1 2">AF36-7BH</strain>
    </source>
</reference>
<sequence>MGSFRLDQNFINKIEKQCQEKAKNLAHEASEKLTNHYITLLDWYYADYQPKLNKYDEPYYIRTFNLYKSAHEYYKNGTDRFYGGVRIDGSTMKDYPGIRNDSISGQDLLSTYIYNPSGTWHGGDWYGGYGVTASFNIYNEMEKYKNKLIKDMQNRCKI</sequence>
<gene>
    <name evidence="1" type="ORF">DW007_03420</name>
</gene>
<proteinExistence type="predicted"/>
<evidence type="ECO:0000313" key="2">
    <source>
        <dbReference type="Proteomes" id="UP000285201"/>
    </source>
</evidence>
<accession>A0A415MEB4</accession>
<organism evidence="1 2">
    <name type="scientific">Lachnospira eligens</name>
    <dbReference type="NCBI Taxonomy" id="39485"/>
    <lineage>
        <taxon>Bacteria</taxon>
        <taxon>Bacillati</taxon>
        <taxon>Bacillota</taxon>
        <taxon>Clostridia</taxon>
        <taxon>Lachnospirales</taxon>
        <taxon>Lachnospiraceae</taxon>
        <taxon>Lachnospira</taxon>
    </lineage>
</organism>
<dbReference type="EMBL" id="QROY01000002">
    <property type="protein sequence ID" value="RHL71206.1"/>
    <property type="molecule type" value="Genomic_DNA"/>
</dbReference>
<name>A0A415MEB4_9FIRM</name>
<protein>
    <submittedName>
        <fullName evidence="1">Uncharacterized protein</fullName>
    </submittedName>
</protein>
<evidence type="ECO:0000313" key="1">
    <source>
        <dbReference type="EMBL" id="RHL71206.1"/>
    </source>
</evidence>
<dbReference type="RefSeq" id="WP_118369976.1">
    <property type="nucleotide sequence ID" value="NZ_QROY01000002.1"/>
</dbReference>
<dbReference type="Proteomes" id="UP000285201">
    <property type="component" value="Unassembled WGS sequence"/>
</dbReference>
<dbReference type="AlphaFoldDB" id="A0A415MEB4"/>
<comment type="caution">
    <text evidence="1">The sequence shown here is derived from an EMBL/GenBank/DDBJ whole genome shotgun (WGS) entry which is preliminary data.</text>
</comment>